<dbReference type="EMBL" id="JBHUHO010000032">
    <property type="protein sequence ID" value="MFD2116703.1"/>
    <property type="molecule type" value="Genomic_DNA"/>
</dbReference>
<organism evidence="2 3">
    <name type="scientific">Paenibacillus yanchengensis</name>
    <dbReference type="NCBI Taxonomy" id="2035833"/>
    <lineage>
        <taxon>Bacteria</taxon>
        <taxon>Bacillati</taxon>
        <taxon>Bacillota</taxon>
        <taxon>Bacilli</taxon>
        <taxon>Bacillales</taxon>
        <taxon>Paenibacillaceae</taxon>
        <taxon>Paenibacillus</taxon>
    </lineage>
</organism>
<feature type="domain" description="Ricin B lectin" evidence="1">
    <location>
        <begin position="123"/>
        <end position="176"/>
    </location>
</feature>
<dbReference type="Gene3D" id="2.80.10.50">
    <property type="match status" value="2"/>
</dbReference>
<gene>
    <name evidence="2" type="ORF">ACFSJH_13320</name>
</gene>
<proteinExistence type="predicted"/>
<evidence type="ECO:0000259" key="1">
    <source>
        <dbReference type="Pfam" id="PF14200"/>
    </source>
</evidence>
<dbReference type="Pfam" id="PF14200">
    <property type="entry name" value="RicinB_lectin_2"/>
    <property type="match status" value="2"/>
</dbReference>
<dbReference type="PROSITE" id="PS50231">
    <property type="entry name" value="RICIN_B_LECTIN"/>
    <property type="match status" value="1"/>
</dbReference>
<dbReference type="SUPFAM" id="SSF50370">
    <property type="entry name" value="Ricin B-like lectins"/>
    <property type="match status" value="1"/>
</dbReference>
<sequence length="186" mass="20736">MSKSLFMKKWVIAVMALILIGSLVPVYITDASQARGVPSANIIRNAYSDKVLGIGGDDKKSNGAHVVQWNDEDVNDQKWYIRSTGDGYKYIINVESGDYLDVSEASLLPGDKVIQWPYNGGWNQQWKIVAADEDGSYYIINRGSGLYLDTAYSSLSNGAQIVQQDFSDDYSQRWFIKLVYLSPGSI</sequence>
<keyword evidence="3" id="KW-1185">Reference proteome</keyword>
<accession>A0ABW4YM07</accession>
<dbReference type="CDD" id="cd00161">
    <property type="entry name" value="beta-trefoil_Ricin-like"/>
    <property type="match status" value="1"/>
</dbReference>
<dbReference type="InterPro" id="IPR000772">
    <property type="entry name" value="Ricin_B_lectin"/>
</dbReference>
<evidence type="ECO:0000313" key="2">
    <source>
        <dbReference type="EMBL" id="MFD2116703.1"/>
    </source>
</evidence>
<dbReference type="Proteomes" id="UP001597362">
    <property type="component" value="Unassembled WGS sequence"/>
</dbReference>
<dbReference type="InterPro" id="IPR035992">
    <property type="entry name" value="Ricin_B-like_lectins"/>
</dbReference>
<dbReference type="RefSeq" id="WP_377773166.1">
    <property type="nucleotide sequence ID" value="NZ_JBHUHO010000032.1"/>
</dbReference>
<evidence type="ECO:0000313" key="3">
    <source>
        <dbReference type="Proteomes" id="UP001597362"/>
    </source>
</evidence>
<reference evidence="3" key="1">
    <citation type="journal article" date="2019" name="Int. J. Syst. Evol. Microbiol.">
        <title>The Global Catalogue of Microorganisms (GCM) 10K type strain sequencing project: providing services to taxonomists for standard genome sequencing and annotation.</title>
        <authorList>
            <consortium name="The Broad Institute Genomics Platform"/>
            <consortium name="The Broad Institute Genome Sequencing Center for Infectious Disease"/>
            <person name="Wu L."/>
            <person name="Ma J."/>
        </authorList>
    </citation>
    <scope>NUCLEOTIDE SEQUENCE [LARGE SCALE GENOMIC DNA]</scope>
    <source>
        <strain evidence="3">GH52</strain>
    </source>
</reference>
<feature type="domain" description="Ricin B lectin" evidence="1">
    <location>
        <begin position="43"/>
        <end position="116"/>
    </location>
</feature>
<protein>
    <submittedName>
        <fullName evidence="2">RICIN domain-containing protein</fullName>
    </submittedName>
</protein>
<comment type="caution">
    <text evidence="2">The sequence shown here is derived from an EMBL/GenBank/DDBJ whole genome shotgun (WGS) entry which is preliminary data.</text>
</comment>
<name>A0ABW4YM07_9BACL</name>